<proteinExistence type="predicted"/>
<dbReference type="AlphaFoldDB" id="A0A6I6ABF0"/>
<dbReference type="PIRSF" id="PIRSF037112">
    <property type="entry name" value="Antirestriction_ArdC"/>
    <property type="match status" value="1"/>
</dbReference>
<evidence type="ECO:0000313" key="3">
    <source>
        <dbReference type="EMBL" id="QGQ22339.1"/>
    </source>
</evidence>
<evidence type="ECO:0000313" key="4">
    <source>
        <dbReference type="Proteomes" id="UP000427281"/>
    </source>
</evidence>
<name>A0A6I6ABF0_9PLAN</name>
<dbReference type="Pfam" id="PF08401">
    <property type="entry name" value="ArdcN"/>
    <property type="match status" value="1"/>
</dbReference>
<gene>
    <name evidence="3" type="ORF">F1728_06480</name>
</gene>
<dbReference type="InterPro" id="IPR041459">
    <property type="entry name" value="MPTase-PolyVal"/>
</dbReference>
<keyword evidence="4" id="KW-1185">Reference proteome</keyword>
<dbReference type="KEGG" id="gim:F1728_06480"/>
<dbReference type="GO" id="GO:0003697">
    <property type="term" value="F:single-stranded DNA binding"/>
    <property type="evidence" value="ECO:0007669"/>
    <property type="project" value="InterPro"/>
</dbReference>
<protein>
    <submittedName>
        <fullName evidence="3">DUF1738 domain-containing protein</fullName>
    </submittedName>
</protein>
<reference evidence="3 4" key="1">
    <citation type="submission" date="2019-09" db="EMBL/GenBank/DDBJ databases">
        <title>Gimesia benthica sp. nov., a novel bacterium isolated from deep-sea water of the Northwest Indian Ocean.</title>
        <authorList>
            <person name="Dai X."/>
        </authorList>
    </citation>
    <scope>NUCLEOTIDE SEQUENCE [LARGE SCALE GENOMIC DNA]</scope>
    <source>
        <strain evidence="3 4">E7</strain>
    </source>
</reference>
<dbReference type="Pfam" id="PF18818">
    <property type="entry name" value="MPTase-PolyVal"/>
    <property type="match status" value="1"/>
</dbReference>
<feature type="domain" description="N-terminal" evidence="1">
    <location>
        <begin position="15"/>
        <end position="136"/>
    </location>
</feature>
<dbReference type="EMBL" id="CP043930">
    <property type="protein sequence ID" value="QGQ22339.1"/>
    <property type="molecule type" value="Genomic_DNA"/>
</dbReference>
<dbReference type="InterPro" id="IPR017113">
    <property type="entry name" value="Antirestriction_ArdC"/>
</dbReference>
<dbReference type="Proteomes" id="UP000427281">
    <property type="component" value="Chromosome"/>
</dbReference>
<organism evidence="3 4">
    <name type="scientific">Gimesia benthica</name>
    <dbReference type="NCBI Taxonomy" id="2608982"/>
    <lineage>
        <taxon>Bacteria</taxon>
        <taxon>Pseudomonadati</taxon>
        <taxon>Planctomycetota</taxon>
        <taxon>Planctomycetia</taxon>
        <taxon>Planctomycetales</taxon>
        <taxon>Planctomycetaceae</taxon>
        <taxon>Gimesia</taxon>
    </lineage>
</organism>
<accession>A0A6I6ABF0</accession>
<feature type="domain" description="Polyvalent protein metallopeptidase" evidence="2">
    <location>
        <begin position="167"/>
        <end position="286"/>
    </location>
</feature>
<evidence type="ECO:0000259" key="1">
    <source>
        <dbReference type="Pfam" id="PF08401"/>
    </source>
</evidence>
<evidence type="ECO:0000259" key="2">
    <source>
        <dbReference type="Pfam" id="PF18818"/>
    </source>
</evidence>
<sequence length="306" mass="34885">MNLIRRRLLVSNNQKIREEITNQIITALESGSLLPWRKPWSRDRNSGMGKNIVSGELYTGVNPLLLGLASERHGFQSRYWGTFRQWEQLGGKIMRRPSRVSKGQWGTKIVFCKAVTKKKGHDEEETYFLLRTYTVFCVDQVEGDHLDYLRVGFKTDTRNEVSNTFDEADALIEATGADIRHGGNQAFYDLAQDYIQVPNRDQFSGSGYYDTVLHELVHWAEHTNRLNWDRKSGGYALGELIAEIGACYLCSELGIPTNEENHHAYLNGWLQRMKQDSSFIFQASSQASKAADYIMSFSKKPVEVAG</sequence>
<dbReference type="InterPro" id="IPR013610">
    <property type="entry name" value="ArdC_N"/>
</dbReference>